<dbReference type="Gene3D" id="3.30.70.640">
    <property type="entry name" value="Molybdopterin cofactor biosynthesis C (MoaC) domain"/>
    <property type="match status" value="1"/>
</dbReference>
<comment type="caution">
    <text evidence="9">The sequence shown here is derived from an EMBL/GenBank/DDBJ whole genome shotgun (WGS) entry which is preliminary data.</text>
</comment>
<dbReference type="EMBL" id="APVH01000041">
    <property type="protein sequence ID" value="EPX78124.1"/>
    <property type="molecule type" value="Genomic_DNA"/>
</dbReference>
<keyword evidence="4 7" id="KW-0501">Molybdenum cofactor biosynthesis</keyword>
<organism evidence="9 10">
    <name type="scientific">Salipiger mucosus DSM 16094</name>
    <dbReference type="NCBI Taxonomy" id="1123237"/>
    <lineage>
        <taxon>Bacteria</taxon>
        <taxon>Pseudomonadati</taxon>
        <taxon>Pseudomonadota</taxon>
        <taxon>Alphaproteobacteria</taxon>
        <taxon>Rhodobacterales</taxon>
        <taxon>Roseobacteraceae</taxon>
        <taxon>Salipiger</taxon>
    </lineage>
</organism>
<proteinExistence type="inferred from homology"/>
<evidence type="ECO:0000256" key="6">
    <source>
        <dbReference type="ARBA" id="ARBA00055087"/>
    </source>
</evidence>
<feature type="binding site" evidence="7">
    <location>
        <begin position="113"/>
        <end position="114"/>
    </location>
    <ligand>
        <name>substrate</name>
    </ligand>
</feature>
<dbReference type="PANTHER" id="PTHR22960:SF29">
    <property type="entry name" value="CYCLIC PYRANOPTERIN MONOPHOSPHATE SYNTHASE"/>
    <property type="match status" value="1"/>
</dbReference>
<dbReference type="RefSeq" id="WP_020042290.1">
    <property type="nucleotide sequence ID" value="NZ_KE557280.1"/>
</dbReference>
<dbReference type="AlphaFoldDB" id="S9RVX5"/>
<evidence type="ECO:0000313" key="10">
    <source>
        <dbReference type="Proteomes" id="UP000015347"/>
    </source>
</evidence>
<evidence type="ECO:0000256" key="1">
    <source>
        <dbReference type="ARBA" id="ARBA00001637"/>
    </source>
</evidence>
<dbReference type="STRING" id="1123237.Salmuc_04471"/>
<dbReference type="UniPathway" id="UPA00344"/>
<dbReference type="CDD" id="cd01420">
    <property type="entry name" value="MoaC_PE"/>
    <property type="match status" value="1"/>
</dbReference>
<comment type="function">
    <text evidence="6 7">Catalyzes the conversion of (8S)-3',8-cyclo-7,8-dihydroguanosine 5'-triphosphate to cyclic pyranopterin monophosphate (cPMP).</text>
</comment>
<dbReference type="GO" id="GO:0006777">
    <property type="term" value="P:Mo-molybdopterin cofactor biosynthetic process"/>
    <property type="evidence" value="ECO:0007669"/>
    <property type="project" value="UniProtKB-UniRule"/>
</dbReference>
<dbReference type="EC" id="4.6.1.17" evidence="3 7"/>
<dbReference type="HAMAP" id="MF_01224_B">
    <property type="entry name" value="MoaC_B"/>
    <property type="match status" value="1"/>
</dbReference>
<accession>S9RVX5</accession>
<evidence type="ECO:0000256" key="5">
    <source>
        <dbReference type="ARBA" id="ARBA00023239"/>
    </source>
</evidence>
<dbReference type="InterPro" id="IPR002820">
    <property type="entry name" value="Mopterin_CF_biosynth-C_dom"/>
</dbReference>
<sequence>MSGLTHFDDKGDAHMVDVSDKATTARVATAVGWVKMQPETLEIITEGKAKKGDVIGVARLAGIMGAKKTPELIPLCHPLPVTKVSVDLTPDTDLPGLRIEATVKTTGQTGVEMEALTAVSTSALTVYDMAKAVDRGMEIGGIRVVLKDGGKSGRYEAT</sequence>
<dbReference type="OrthoDB" id="9794429at2"/>
<gene>
    <name evidence="7" type="primary">moaC</name>
    <name evidence="9" type="ORF">Salmuc_04471</name>
</gene>
<keyword evidence="5 7" id="KW-0456">Lyase</keyword>
<dbReference type="InterPro" id="IPR036522">
    <property type="entry name" value="MoaC_sf"/>
</dbReference>
<dbReference type="PANTHER" id="PTHR22960">
    <property type="entry name" value="MOLYBDOPTERIN COFACTOR SYNTHESIS PROTEIN A"/>
    <property type="match status" value="1"/>
</dbReference>
<dbReference type="Proteomes" id="UP000015347">
    <property type="component" value="Unassembled WGS sequence"/>
</dbReference>
<comment type="pathway">
    <text evidence="2 7">Cofactor biosynthesis; molybdopterin biosynthesis.</text>
</comment>
<dbReference type="NCBIfam" id="NF006870">
    <property type="entry name" value="PRK09364.1"/>
    <property type="match status" value="1"/>
</dbReference>
<dbReference type="eggNOG" id="COG0315">
    <property type="taxonomic scope" value="Bacteria"/>
</dbReference>
<feature type="active site" evidence="7">
    <location>
        <position position="128"/>
    </location>
</feature>
<dbReference type="SUPFAM" id="SSF55040">
    <property type="entry name" value="Molybdenum cofactor biosynthesis protein C, MoaC"/>
    <property type="match status" value="1"/>
</dbReference>
<protein>
    <recommendedName>
        <fullName evidence="3 7">Cyclic pyranopterin monophosphate synthase</fullName>
        <ecNumber evidence="3 7">4.6.1.17</ecNumber>
    </recommendedName>
    <alternativeName>
        <fullName evidence="7">Molybdenum cofactor biosynthesis protein C</fullName>
    </alternativeName>
</protein>
<feature type="binding site" evidence="7">
    <location>
        <begin position="75"/>
        <end position="77"/>
    </location>
    <ligand>
        <name>substrate</name>
    </ligand>
</feature>
<dbReference type="InterPro" id="IPR050105">
    <property type="entry name" value="MoCo_biosynth_MoaA/MoaC"/>
</dbReference>
<evidence type="ECO:0000256" key="7">
    <source>
        <dbReference type="HAMAP-Rule" id="MF_01224"/>
    </source>
</evidence>
<dbReference type="InterPro" id="IPR047594">
    <property type="entry name" value="MoaC_bact/euk"/>
</dbReference>
<comment type="catalytic activity">
    <reaction evidence="1 7">
        <text>(8S)-3',8-cyclo-7,8-dihydroguanosine 5'-triphosphate = cyclic pyranopterin phosphate + diphosphate</text>
        <dbReference type="Rhea" id="RHEA:49580"/>
        <dbReference type="ChEBI" id="CHEBI:33019"/>
        <dbReference type="ChEBI" id="CHEBI:59648"/>
        <dbReference type="ChEBI" id="CHEBI:131766"/>
        <dbReference type="EC" id="4.6.1.17"/>
    </reaction>
</comment>
<evidence type="ECO:0000259" key="8">
    <source>
        <dbReference type="Pfam" id="PF01967"/>
    </source>
</evidence>
<name>S9RVX5_9RHOB</name>
<keyword evidence="10" id="KW-1185">Reference proteome</keyword>
<comment type="subunit">
    <text evidence="7">Homohexamer; trimer of dimers.</text>
</comment>
<reference evidence="10" key="1">
    <citation type="journal article" date="2014" name="Stand. Genomic Sci.">
        <title>Genome sequence of the exopolysaccharide-producing Salipiger mucosus type strain (DSM 16094(T)), a moderately halophilic member of the Roseobacter clade.</title>
        <authorList>
            <person name="Riedel T."/>
            <person name="Spring S."/>
            <person name="Fiebig A."/>
            <person name="Petersen J."/>
            <person name="Kyrpides N.C."/>
            <person name="Goker M."/>
            <person name="Klenk H.P."/>
        </authorList>
    </citation>
    <scope>NUCLEOTIDE SEQUENCE [LARGE SCALE GENOMIC DNA]</scope>
    <source>
        <strain evidence="10">DSM 16094</strain>
    </source>
</reference>
<evidence type="ECO:0000256" key="2">
    <source>
        <dbReference type="ARBA" id="ARBA00005046"/>
    </source>
</evidence>
<dbReference type="HOGENOM" id="CLU_074693_1_0_5"/>
<dbReference type="InterPro" id="IPR023045">
    <property type="entry name" value="MoaC"/>
</dbReference>
<feature type="domain" description="Molybdopterin cofactor biosynthesis C (MoaC)" evidence="8">
    <location>
        <begin position="15"/>
        <end position="150"/>
    </location>
</feature>
<dbReference type="GO" id="GO:0061799">
    <property type="term" value="F:cyclic pyranopterin monophosphate synthase activity"/>
    <property type="evidence" value="ECO:0007669"/>
    <property type="project" value="UniProtKB-UniRule"/>
</dbReference>
<dbReference type="Pfam" id="PF01967">
    <property type="entry name" value="MoaC"/>
    <property type="match status" value="1"/>
</dbReference>
<evidence type="ECO:0000256" key="3">
    <source>
        <dbReference type="ARBA" id="ARBA00012575"/>
    </source>
</evidence>
<evidence type="ECO:0000313" key="9">
    <source>
        <dbReference type="EMBL" id="EPX78124.1"/>
    </source>
</evidence>
<comment type="similarity">
    <text evidence="7">Belongs to the MoaC family.</text>
</comment>
<evidence type="ECO:0000256" key="4">
    <source>
        <dbReference type="ARBA" id="ARBA00023150"/>
    </source>
</evidence>
<dbReference type="NCBIfam" id="TIGR00581">
    <property type="entry name" value="moaC"/>
    <property type="match status" value="1"/>
</dbReference>